<dbReference type="NCBIfam" id="TIGR00377">
    <property type="entry name" value="ant_ant_sig"/>
    <property type="match status" value="1"/>
</dbReference>
<dbReference type="PROSITE" id="PS50801">
    <property type="entry name" value="STAS"/>
    <property type="match status" value="1"/>
</dbReference>
<organism evidence="4 5">
    <name type="scientific">Lentzea flaviverrucosa</name>
    <dbReference type="NCBI Taxonomy" id="200379"/>
    <lineage>
        <taxon>Bacteria</taxon>
        <taxon>Bacillati</taxon>
        <taxon>Actinomycetota</taxon>
        <taxon>Actinomycetes</taxon>
        <taxon>Pseudonocardiales</taxon>
        <taxon>Pseudonocardiaceae</taxon>
        <taxon>Lentzea</taxon>
    </lineage>
</organism>
<dbReference type="Gene3D" id="3.30.750.24">
    <property type="entry name" value="STAS domain"/>
    <property type="match status" value="1"/>
</dbReference>
<dbReference type="CDD" id="cd07043">
    <property type="entry name" value="STAS_anti-anti-sigma_factors"/>
    <property type="match status" value="1"/>
</dbReference>
<evidence type="ECO:0000256" key="2">
    <source>
        <dbReference type="RuleBase" id="RU003749"/>
    </source>
</evidence>
<protein>
    <recommendedName>
        <fullName evidence="2">Anti-sigma factor antagonist</fullName>
    </recommendedName>
</protein>
<evidence type="ECO:0000259" key="3">
    <source>
        <dbReference type="PROSITE" id="PS50801"/>
    </source>
</evidence>
<dbReference type="Proteomes" id="UP000199028">
    <property type="component" value="Unassembled WGS sequence"/>
</dbReference>
<dbReference type="EMBL" id="FOFT01000001">
    <property type="protein sequence ID" value="SEP86210.1"/>
    <property type="molecule type" value="Genomic_DNA"/>
</dbReference>
<name>A0A1H9BB07_9PSEU</name>
<gene>
    <name evidence="4" type="ORF">SAMN05216195_101430</name>
</gene>
<dbReference type="RefSeq" id="WP_090062752.1">
    <property type="nucleotide sequence ID" value="NZ_FOFT01000001.1"/>
</dbReference>
<accession>A0A1H9BB07</accession>
<evidence type="ECO:0000313" key="5">
    <source>
        <dbReference type="Proteomes" id="UP000199028"/>
    </source>
</evidence>
<comment type="similarity">
    <text evidence="1 2">Belongs to the anti-sigma-factor antagonist family.</text>
</comment>
<keyword evidence="5" id="KW-1185">Reference proteome</keyword>
<evidence type="ECO:0000313" key="4">
    <source>
        <dbReference type="EMBL" id="SEP86210.1"/>
    </source>
</evidence>
<dbReference type="InterPro" id="IPR003658">
    <property type="entry name" value="Anti-sigma_ant"/>
</dbReference>
<sequence>MVVPVASATRVRVIRLSGEIDASTVDLLVHAIEPHLDLTQGTIIVDLCEVTFLGTAGLRALVRAERHANRMGSKLCLVSGNTAVKRSLAVLDMLRE</sequence>
<dbReference type="AlphaFoldDB" id="A0A1H9BB07"/>
<dbReference type="SUPFAM" id="SSF52091">
    <property type="entry name" value="SpoIIaa-like"/>
    <property type="match status" value="1"/>
</dbReference>
<evidence type="ECO:0000256" key="1">
    <source>
        <dbReference type="ARBA" id="ARBA00009013"/>
    </source>
</evidence>
<dbReference type="InterPro" id="IPR002645">
    <property type="entry name" value="STAS_dom"/>
</dbReference>
<feature type="domain" description="STAS" evidence="3">
    <location>
        <begin position="1"/>
        <end position="96"/>
    </location>
</feature>
<dbReference type="PANTHER" id="PTHR33495">
    <property type="entry name" value="ANTI-SIGMA FACTOR ANTAGONIST TM_1081-RELATED-RELATED"/>
    <property type="match status" value="1"/>
</dbReference>
<dbReference type="InterPro" id="IPR036513">
    <property type="entry name" value="STAS_dom_sf"/>
</dbReference>
<dbReference type="OrthoDB" id="3623810at2"/>
<dbReference type="Pfam" id="PF01740">
    <property type="entry name" value="STAS"/>
    <property type="match status" value="1"/>
</dbReference>
<proteinExistence type="inferred from homology"/>
<reference evidence="5" key="1">
    <citation type="submission" date="2016-10" db="EMBL/GenBank/DDBJ databases">
        <authorList>
            <person name="Varghese N."/>
            <person name="Submissions S."/>
        </authorList>
    </citation>
    <scope>NUCLEOTIDE SEQUENCE [LARGE SCALE GENOMIC DNA]</scope>
    <source>
        <strain evidence="5">CGMCC 4.578</strain>
    </source>
</reference>
<dbReference type="GO" id="GO:0043856">
    <property type="term" value="F:anti-sigma factor antagonist activity"/>
    <property type="evidence" value="ECO:0007669"/>
    <property type="project" value="InterPro"/>
</dbReference>